<dbReference type="HOGENOM" id="CLU_003182_9_4_1"/>
<dbReference type="PANTHER" id="PTHR11814">
    <property type="entry name" value="SULFATE TRANSPORTER"/>
    <property type="match status" value="1"/>
</dbReference>
<dbReference type="Xenbase" id="XB-GENE-919879">
    <property type="gene designation" value="slc26a6"/>
</dbReference>
<dbReference type="SUPFAM" id="SSF52091">
    <property type="entry name" value="SpoIIaa-like"/>
    <property type="match status" value="1"/>
</dbReference>
<dbReference type="GO" id="GO:0055085">
    <property type="term" value="P:transmembrane transport"/>
    <property type="evidence" value="ECO:0007669"/>
    <property type="project" value="InterPro"/>
</dbReference>
<reference evidence="7" key="2">
    <citation type="submission" date="2011-06" db="UniProtKB">
        <authorList>
            <consortium name="Ensembl"/>
        </authorList>
    </citation>
    <scope>IDENTIFICATION</scope>
</reference>
<protein>
    <submittedName>
        <fullName evidence="7">Solute carrier family 26 member 6</fullName>
    </submittedName>
</protein>
<organism evidence="7">
    <name type="scientific">Xenopus tropicalis</name>
    <name type="common">Western clawed frog</name>
    <name type="synonym">Silurana tropicalis</name>
    <dbReference type="NCBI Taxonomy" id="8364"/>
    <lineage>
        <taxon>Eukaryota</taxon>
        <taxon>Metazoa</taxon>
        <taxon>Chordata</taxon>
        <taxon>Craniata</taxon>
        <taxon>Vertebrata</taxon>
        <taxon>Euteleostomi</taxon>
        <taxon>Amphibia</taxon>
        <taxon>Batrachia</taxon>
        <taxon>Anura</taxon>
        <taxon>Pipoidea</taxon>
        <taxon>Pipidae</taxon>
        <taxon>Xenopodinae</taxon>
        <taxon>Xenopus</taxon>
        <taxon>Silurana</taxon>
    </lineage>
</organism>
<keyword evidence="4 5" id="KW-0472">Membrane</keyword>
<feature type="transmembrane region" description="Helical" evidence="5">
    <location>
        <begin position="129"/>
        <end position="149"/>
    </location>
</feature>
<dbReference type="GO" id="GO:0016020">
    <property type="term" value="C:membrane"/>
    <property type="evidence" value="ECO:0007669"/>
    <property type="project" value="UniProtKB-SubCell"/>
</dbReference>
<feature type="transmembrane region" description="Helical" evidence="5">
    <location>
        <begin position="333"/>
        <end position="352"/>
    </location>
</feature>
<feature type="transmembrane region" description="Helical" evidence="5">
    <location>
        <begin position="416"/>
        <end position="446"/>
    </location>
</feature>
<dbReference type="GeneTree" id="ENSGT01150000286960"/>
<reference evidence="7" key="1">
    <citation type="journal article" date="2010" name="Science">
        <title>The genome of the Western clawed frog Xenopus tropicalis.</title>
        <authorList>
            <person name="Hellsten U."/>
            <person name="Harland R.M."/>
            <person name="Gilchrist M.J."/>
            <person name="Hendrix D."/>
            <person name="Jurka J."/>
            <person name="Kapitonov V."/>
            <person name="Ovcharenko I."/>
            <person name="Putnam N.H."/>
            <person name="Shu S."/>
            <person name="Taher L."/>
            <person name="Blitz I.L."/>
            <person name="Blumberg B."/>
            <person name="Dichmann D.S."/>
            <person name="Dubchak I."/>
            <person name="Amaya E."/>
            <person name="Detter J.C."/>
            <person name="Fletcher R."/>
            <person name="Gerhard D.S."/>
            <person name="Goodstein D."/>
            <person name="Graves T."/>
            <person name="Grigoriev I.V."/>
            <person name="Grimwood J."/>
            <person name="Kawashima T."/>
            <person name="Lindquist E."/>
            <person name="Lucas S.M."/>
            <person name="Mead P.E."/>
            <person name="Mitros T."/>
            <person name="Ogino H."/>
            <person name="Ohta Y."/>
            <person name="Poliakov A.V."/>
            <person name="Pollet N."/>
            <person name="Robert J."/>
            <person name="Salamov A."/>
            <person name="Sater A.K."/>
            <person name="Schmutz J."/>
            <person name="Terry A."/>
            <person name="Vize P.D."/>
            <person name="Warren W.C."/>
            <person name="Wells D."/>
            <person name="Wills A."/>
            <person name="Wilson R.K."/>
            <person name="Zimmerman L.B."/>
            <person name="Zorn A.M."/>
            <person name="Grainger R."/>
            <person name="Grammer T."/>
            <person name="Khokha M.K."/>
            <person name="Richardson P.M."/>
            <person name="Rokhsar D.S."/>
        </authorList>
    </citation>
    <scope>NUCLEOTIDE SEQUENCE [LARGE SCALE GENOMIC DNA]</scope>
    <source>
        <strain evidence="7">Nigerian</strain>
    </source>
</reference>
<name>F6TVK1_XENTR</name>
<feature type="domain" description="STAS" evidence="6">
    <location>
        <begin position="523"/>
        <end position="657"/>
    </location>
</feature>
<dbReference type="PROSITE" id="PS50801">
    <property type="entry name" value="STAS"/>
    <property type="match status" value="1"/>
</dbReference>
<evidence type="ECO:0000256" key="2">
    <source>
        <dbReference type="ARBA" id="ARBA00022692"/>
    </source>
</evidence>
<accession>F6TVK1</accession>
<dbReference type="ExpressionAtlas" id="F6TVK1">
    <property type="expression patterns" value="baseline"/>
</dbReference>
<evidence type="ECO:0000313" key="7">
    <source>
        <dbReference type="Ensembl" id="ENSXETP00000035299"/>
    </source>
</evidence>
<keyword evidence="2 5" id="KW-0812">Transmembrane</keyword>
<sequence>MENKEMRFRDVAYTVNRSVLHEQDLGGPAPNPTSSVRSFFGAAKRKLRCSVSAAKHILFQFIPILHWLPRYPVKEWLLGDIVSGVSVGILQLPQGLAYALLAGVPPVFGLYSSFFPVMVYSIFGTSRHVSIGSFAVVSIMIGSVTESLVPNDNFILPGNDSLHIDTVARDKARVEVVAAMTLLVGLFQIILGLVQFGFVVTYLSEPLIRGYTTAATIHVTVSQLKHIFGLPLSERSQPLSLILSLISLFRRIHRTNIGTLVIGLVSLTCLFAVKEVNQRLRGKFPMPIPIELIVLIISTGISYGINLHEKYGVGIVGDIPTGLVTPMVPKAEFFAAVVGNAFAIAVVGYTITISLAKMFAMKHGYKVDSNQELIALGFSNLVGSFFHCFAVTTSMSRTLVQESTGGNTQVAGTVSALIILVIILKAGELFTCLPRAILSAIVIANLKGMYKQFMDIPVLWRTNKYDLLIWLVAFLSTICLNMDIGLAVSVVFGLFTVTFRSQLPHYSILGQVFETDLYRDPEESSMVKEISGIKIFHWNTAIYFANAELYSKALKTKMGVNVDKLIEKKKKAVMKRKKGLQKVICLAKNILAKTQMGTGLEFLTNKDGMLGSLRTLSETIPNAPTLLSLGLEKLDFHSLILDFSAVSFIDTVGVKKLKNPQFSGSWNTVISLKDPSARPQFSLRSMTQFPISPLVPASPALSKKLQKSDLTFQHLACPFMFYVEQFCPVLLTFTLIQRHKPSLKLRPLTPSLN</sequence>
<dbReference type="Gene3D" id="3.30.750.24">
    <property type="entry name" value="STAS domain"/>
    <property type="match status" value="1"/>
</dbReference>
<keyword evidence="3 5" id="KW-1133">Transmembrane helix</keyword>
<dbReference type="InParanoid" id="F6TVK1"/>
<feature type="transmembrane region" description="Helical" evidence="5">
    <location>
        <begin position="96"/>
        <end position="123"/>
    </location>
</feature>
<proteinExistence type="predicted"/>
<feature type="transmembrane region" description="Helical" evidence="5">
    <location>
        <begin position="257"/>
        <end position="276"/>
    </location>
</feature>
<feature type="transmembrane region" description="Helical" evidence="5">
    <location>
        <begin position="176"/>
        <end position="203"/>
    </location>
</feature>
<dbReference type="eggNOG" id="KOG0236">
    <property type="taxonomic scope" value="Eukaryota"/>
</dbReference>
<dbReference type="InterPro" id="IPR002645">
    <property type="entry name" value="STAS_dom"/>
</dbReference>
<dbReference type="Ensembl" id="ENSXETT00000035299">
    <property type="protein sequence ID" value="ENSXETP00000035299"/>
    <property type="gene ID" value="ENSXETG00000016188"/>
</dbReference>
<feature type="transmembrane region" description="Helical" evidence="5">
    <location>
        <begin position="373"/>
        <end position="396"/>
    </location>
</feature>
<dbReference type="InterPro" id="IPR001902">
    <property type="entry name" value="SLC26A/SulP_fam"/>
</dbReference>
<dbReference type="Pfam" id="PF01740">
    <property type="entry name" value="STAS"/>
    <property type="match status" value="1"/>
</dbReference>
<dbReference type="InterPro" id="IPR011547">
    <property type="entry name" value="SLC26A/SulP_dom"/>
</dbReference>
<evidence type="ECO:0000256" key="1">
    <source>
        <dbReference type="ARBA" id="ARBA00004141"/>
    </source>
</evidence>
<dbReference type="NCBIfam" id="TIGR00815">
    <property type="entry name" value="sulP"/>
    <property type="match status" value="1"/>
</dbReference>
<comment type="subcellular location">
    <subcellularLocation>
        <location evidence="1">Membrane</location>
        <topology evidence="1">Multi-pass membrane protein</topology>
    </subcellularLocation>
</comment>
<evidence type="ECO:0000256" key="4">
    <source>
        <dbReference type="ARBA" id="ARBA00023136"/>
    </source>
</evidence>
<dbReference type="AlphaFoldDB" id="F6TVK1"/>
<evidence type="ECO:0000259" key="6">
    <source>
        <dbReference type="PROSITE" id="PS50801"/>
    </source>
</evidence>
<dbReference type="Pfam" id="PF00916">
    <property type="entry name" value="Sulfate_transp"/>
    <property type="match status" value="1"/>
</dbReference>
<dbReference type="InterPro" id="IPR036513">
    <property type="entry name" value="STAS_dom_sf"/>
</dbReference>
<feature type="transmembrane region" description="Helical" evidence="5">
    <location>
        <begin position="288"/>
        <end position="305"/>
    </location>
</feature>
<dbReference type="Bgee" id="ENSXETG00000016188">
    <property type="expression patterns" value="Expressed in mesonephros and 2 other cell types or tissues"/>
</dbReference>
<feature type="transmembrane region" description="Helical" evidence="5">
    <location>
        <begin position="467"/>
        <end position="495"/>
    </location>
</feature>
<evidence type="ECO:0000256" key="5">
    <source>
        <dbReference type="SAM" id="Phobius"/>
    </source>
</evidence>
<evidence type="ECO:0000256" key="3">
    <source>
        <dbReference type="ARBA" id="ARBA00022989"/>
    </source>
</evidence>
<gene>
    <name evidence="7" type="primary">slc26a6</name>
</gene>